<keyword evidence="1" id="KW-0378">Hydrolase</keyword>
<sequence>MTRTLAEVMAPVRHVLLDFDGPVCSVFGELPAAVVARRLAEAIDARLPDEAIGTDPLALLTVFAERGRDTLVAAEAKLTELEIEAVRTAPITPGAVEALEAFRTTGRTVTIVSNNSQAAVEAFLVDRGLQHLVTGVCSRQHPEPELLKPNPFLLRRAIVERGASVHECVMIGDSLGDIQAAGAQLVPAIFLANRPSKLRSFLGGEIDTRSHINSMFEVVQLPLENRARPAQEPDFR</sequence>
<organism evidence="1 2">
    <name type="scientific">Actinomycetospora aurantiaca</name>
    <dbReference type="NCBI Taxonomy" id="3129233"/>
    <lineage>
        <taxon>Bacteria</taxon>
        <taxon>Bacillati</taxon>
        <taxon>Actinomycetota</taxon>
        <taxon>Actinomycetes</taxon>
        <taxon>Pseudonocardiales</taxon>
        <taxon>Pseudonocardiaceae</taxon>
        <taxon>Actinomycetospora</taxon>
    </lineage>
</organism>
<dbReference type="RefSeq" id="WP_337698321.1">
    <property type="nucleotide sequence ID" value="NZ_JBBEGN010000027.1"/>
</dbReference>
<evidence type="ECO:0000313" key="2">
    <source>
        <dbReference type="Proteomes" id="UP001385809"/>
    </source>
</evidence>
<evidence type="ECO:0000313" key="1">
    <source>
        <dbReference type="EMBL" id="MEJ2871748.1"/>
    </source>
</evidence>
<dbReference type="EMBL" id="JBBEGN010000027">
    <property type="protein sequence ID" value="MEJ2871748.1"/>
    <property type="molecule type" value="Genomic_DNA"/>
</dbReference>
<accession>A0ABU8MZB1</accession>
<dbReference type="PANTHER" id="PTHR43434:SF1">
    <property type="entry name" value="PHOSPHOGLYCOLATE PHOSPHATASE"/>
    <property type="match status" value="1"/>
</dbReference>
<reference evidence="1 2" key="1">
    <citation type="submission" date="2024-03" db="EMBL/GenBank/DDBJ databases">
        <title>Actinomycetospora sp. OC33-EN08, a novel actinomycete isolated from wild orchid (Aerides multiflora).</title>
        <authorList>
            <person name="Suriyachadkun C."/>
        </authorList>
    </citation>
    <scope>NUCLEOTIDE SEQUENCE [LARGE SCALE GENOMIC DNA]</scope>
    <source>
        <strain evidence="1 2">OC33-EN08</strain>
    </source>
</reference>
<dbReference type="PANTHER" id="PTHR43434">
    <property type="entry name" value="PHOSPHOGLYCOLATE PHOSPHATASE"/>
    <property type="match status" value="1"/>
</dbReference>
<comment type="caution">
    <text evidence="1">The sequence shown here is derived from an EMBL/GenBank/DDBJ whole genome shotgun (WGS) entry which is preliminary data.</text>
</comment>
<proteinExistence type="predicted"/>
<name>A0ABU8MZB1_9PSEU</name>
<dbReference type="InterPro" id="IPR050155">
    <property type="entry name" value="HAD-like_hydrolase_sf"/>
</dbReference>
<dbReference type="Pfam" id="PF00702">
    <property type="entry name" value="Hydrolase"/>
    <property type="match status" value="1"/>
</dbReference>
<dbReference type="Proteomes" id="UP001385809">
    <property type="component" value="Unassembled WGS sequence"/>
</dbReference>
<keyword evidence="2" id="KW-1185">Reference proteome</keyword>
<dbReference type="Gene3D" id="3.40.50.1000">
    <property type="entry name" value="HAD superfamily/HAD-like"/>
    <property type="match status" value="1"/>
</dbReference>
<dbReference type="InterPro" id="IPR023214">
    <property type="entry name" value="HAD_sf"/>
</dbReference>
<dbReference type="GO" id="GO:0016787">
    <property type="term" value="F:hydrolase activity"/>
    <property type="evidence" value="ECO:0007669"/>
    <property type="project" value="UniProtKB-KW"/>
</dbReference>
<dbReference type="InterPro" id="IPR036412">
    <property type="entry name" value="HAD-like_sf"/>
</dbReference>
<dbReference type="SUPFAM" id="SSF56784">
    <property type="entry name" value="HAD-like"/>
    <property type="match status" value="1"/>
</dbReference>
<gene>
    <name evidence="1" type="ORF">WCD74_28590</name>
</gene>
<protein>
    <submittedName>
        <fullName evidence="1">HAD family hydrolase</fullName>
    </submittedName>
</protein>